<dbReference type="AlphaFoldDB" id="A0AAN7PIR3"/>
<proteinExistence type="predicted"/>
<dbReference type="EMBL" id="JARPUR010000001">
    <property type="protein sequence ID" value="KAK4887439.1"/>
    <property type="molecule type" value="Genomic_DNA"/>
</dbReference>
<name>A0AAN7PIR3_9COLE</name>
<evidence type="ECO:0000313" key="2">
    <source>
        <dbReference type="Proteomes" id="UP001353858"/>
    </source>
</evidence>
<dbReference type="Proteomes" id="UP001353858">
    <property type="component" value="Unassembled WGS sequence"/>
</dbReference>
<reference evidence="2" key="1">
    <citation type="submission" date="2023-01" db="EMBL/GenBank/DDBJ databases">
        <title>Key to firefly adult light organ development and bioluminescence: homeobox transcription factors regulate luciferase expression and transportation to peroxisome.</title>
        <authorList>
            <person name="Fu X."/>
        </authorList>
    </citation>
    <scope>NUCLEOTIDE SEQUENCE [LARGE SCALE GENOMIC DNA]</scope>
</reference>
<sequence>MEVDSVKEMTILRNSRITPEPYIIEEQQYNYFLGFKSLMLERPFKTIISGIKIAVFSKEHFIVNYTNSFIKPLDSTFEYSLKTCGILKSVYNSELLINIKKYNNLEKLCESDTIKPIYHKEYLSLKNSGAVPDVLPESDAEDP</sequence>
<comment type="caution">
    <text evidence="1">The sequence shown here is derived from an EMBL/GenBank/DDBJ whole genome shotgun (WGS) entry which is preliminary data.</text>
</comment>
<keyword evidence="2" id="KW-1185">Reference proteome</keyword>
<evidence type="ECO:0000313" key="1">
    <source>
        <dbReference type="EMBL" id="KAK4887439.1"/>
    </source>
</evidence>
<gene>
    <name evidence="1" type="ORF">RN001_003710</name>
</gene>
<protein>
    <submittedName>
        <fullName evidence="1">Uncharacterized protein</fullName>
    </submittedName>
</protein>
<organism evidence="1 2">
    <name type="scientific">Aquatica leii</name>
    <dbReference type="NCBI Taxonomy" id="1421715"/>
    <lineage>
        <taxon>Eukaryota</taxon>
        <taxon>Metazoa</taxon>
        <taxon>Ecdysozoa</taxon>
        <taxon>Arthropoda</taxon>
        <taxon>Hexapoda</taxon>
        <taxon>Insecta</taxon>
        <taxon>Pterygota</taxon>
        <taxon>Neoptera</taxon>
        <taxon>Endopterygota</taxon>
        <taxon>Coleoptera</taxon>
        <taxon>Polyphaga</taxon>
        <taxon>Elateriformia</taxon>
        <taxon>Elateroidea</taxon>
        <taxon>Lampyridae</taxon>
        <taxon>Luciolinae</taxon>
        <taxon>Aquatica</taxon>
    </lineage>
</organism>
<accession>A0AAN7PIR3</accession>